<feature type="domain" description="Isochorismatase-like" evidence="2">
    <location>
        <begin position="17"/>
        <end position="188"/>
    </location>
</feature>
<dbReference type="InterPro" id="IPR036380">
    <property type="entry name" value="Isochorismatase-like_sf"/>
</dbReference>
<evidence type="ECO:0000313" key="3">
    <source>
        <dbReference type="EMBL" id="HGU52460.1"/>
    </source>
</evidence>
<dbReference type="Pfam" id="PF00857">
    <property type="entry name" value="Isochorismatase"/>
    <property type="match status" value="1"/>
</dbReference>
<dbReference type="GO" id="GO:0016787">
    <property type="term" value="F:hydrolase activity"/>
    <property type="evidence" value="ECO:0007669"/>
    <property type="project" value="UniProtKB-KW"/>
</dbReference>
<sequence>MFYLEKMRHPLKISKPAILVIDVQEYFFAESSLAFLRGSERVKENIRAFLKQLRELSEGLSLDIPVVATIHKGGSRNMKMWWGNTVEDLWAELSIEEEFVDFIIYKDTYDAFYMTGLHDILKKKSVDQLIITGVMTHLCCETTARSGFVKGYEIVMVEDCLWDKDEWYHYASLKNLAHGFAVISTSQEIIEQVKLVK</sequence>
<comment type="caution">
    <text evidence="3">The sequence shown here is derived from an EMBL/GenBank/DDBJ whole genome shotgun (WGS) entry which is preliminary data.</text>
</comment>
<gene>
    <name evidence="3" type="ORF">ENT78_02890</name>
</gene>
<keyword evidence="1" id="KW-0378">Hydrolase</keyword>
<dbReference type="EMBL" id="DSZZ01000133">
    <property type="protein sequence ID" value="HGU52460.1"/>
    <property type="molecule type" value="Genomic_DNA"/>
</dbReference>
<proteinExistence type="predicted"/>
<dbReference type="AlphaFoldDB" id="A0A7V4KCJ7"/>
<evidence type="ECO:0000256" key="1">
    <source>
        <dbReference type="ARBA" id="ARBA00022801"/>
    </source>
</evidence>
<dbReference type="InterPro" id="IPR050272">
    <property type="entry name" value="Isochorismatase-like_hydrls"/>
</dbReference>
<dbReference type="PANTHER" id="PTHR43540">
    <property type="entry name" value="PEROXYUREIDOACRYLATE/UREIDOACRYLATE AMIDOHYDROLASE-RELATED"/>
    <property type="match status" value="1"/>
</dbReference>
<organism evidence="3">
    <name type="scientific">Fervidobacterium pennivorans</name>
    <dbReference type="NCBI Taxonomy" id="93466"/>
    <lineage>
        <taxon>Bacteria</taxon>
        <taxon>Thermotogati</taxon>
        <taxon>Thermotogota</taxon>
        <taxon>Thermotogae</taxon>
        <taxon>Thermotogales</taxon>
        <taxon>Fervidobacteriaceae</taxon>
        <taxon>Fervidobacterium</taxon>
    </lineage>
</organism>
<dbReference type="PANTHER" id="PTHR43540:SF6">
    <property type="entry name" value="ISOCHORISMATASE-LIKE DOMAIN-CONTAINING PROTEIN"/>
    <property type="match status" value="1"/>
</dbReference>
<dbReference type="Gene3D" id="3.40.50.850">
    <property type="entry name" value="Isochorismatase-like"/>
    <property type="match status" value="1"/>
</dbReference>
<name>A0A7V4KCJ7_FERPE</name>
<evidence type="ECO:0000259" key="2">
    <source>
        <dbReference type="Pfam" id="PF00857"/>
    </source>
</evidence>
<dbReference type="CDD" id="cd00431">
    <property type="entry name" value="cysteine_hydrolases"/>
    <property type="match status" value="1"/>
</dbReference>
<accession>A0A7V4KCJ7</accession>
<dbReference type="InterPro" id="IPR000868">
    <property type="entry name" value="Isochorismatase-like_dom"/>
</dbReference>
<reference evidence="3" key="1">
    <citation type="journal article" date="2020" name="mSystems">
        <title>Genome- and Community-Level Interaction Insights into Carbon Utilization and Element Cycling Functions of Hydrothermarchaeota in Hydrothermal Sediment.</title>
        <authorList>
            <person name="Zhou Z."/>
            <person name="Liu Y."/>
            <person name="Xu W."/>
            <person name="Pan J."/>
            <person name="Luo Z.H."/>
            <person name="Li M."/>
        </authorList>
    </citation>
    <scope>NUCLEOTIDE SEQUENCE [LARGE SCALE GENOMIC DNA]</scope>
    <source>
        <strain evidence="3">SpSt-61</strain>
    </source>
</reference>
<protein>
    <submittedName>
        <fullName evidence="3">Isochorismatase family protein</fullName>
    </submittedName>
</protein>
<dbReference type="SUPFAM" id="SSF52499">
    <property type="entry name" value="Isochorismatase-like hydrolases"/>
    <property type="match status" value="1"/>
</dbReference>